<keyword evidence="1" id="KW-0175">Coiled coil</keyword>
<dbReference type="FunFam" id="1.20.58.1930:FF:000001">
    <property type="entry name" value="Erythrocyte membrane protein 1, PfEMP1"/>
    <property type="match status" value="1"/>
</dbReference>
<dbReference type="Gene3D" id="1.20.58.1930">
    <property type="match status" value="1"/>
</dbReference>
<feature type="compositionally biased region" description="Polar residues" evidence="2">
    <location>
        <begin position="1054"/>
        <end position="1066"/>
    </location>
</feature>
<dbReference type="SUPFAM" id="SSF140924">
    <property type="entry name" value="Duffy binding domain-like"/>
    <property type="match status" value="4"/>
</dbReference>
<dbReference type="InterPro" id="IPR008602">
    <property type="entry name" value="Duffy-antigen-binding"/>
</dbReference>
<feature type="compositionally biased region" description="Polar residues" evidence="2">
    <location>
        <begin position="1278"/>
        <end position="1293"/>
    </location>
</feature>
<feature type="region of interest" description="Disordered" evidence="2">
    <location>
        <begin position="1022"/>
        <end position="1067"/>
    </location>
</feature>
<dbReference type="Pfam" id="PF15447">
    <property type="entry name" value="NTS"/>
    <property type="match status" value="1"/>
</dbReference>
<dbReference type="Pfam" id="PF22672">
    <property type="entry name" value="DBL_C"/>
    <property type="match status" value="2"/>
</dbReference>
<dbReference type="Gene3D" id="1.20.1310.20">
    <property type="entry name" value="Duffy-antigen binding domain"/>
    <property type="match status" value="2"/>
</dbReference>
<feature type="compositionally biased region" description="Basic and acidic residues" evidence="2">
    <location>
        <begin position="1791"/>
        <end position="1807"/>
    </location>
</feature>
<feature type="coiled-coil region" evidence="1">
    <location>
        <begin position="207"/>
        <end position="234"/>
    </location>
</feature>
<feature type="non-terminal residue" evidence="9">
    <location>
        <position position="1881"/>
    </location>
</feature>
<keyword evidence="3" id="KW-0472">Membrane</keyword>
<accession>W7F9D8</accession>
<keyword evidence="3" id="KW-1133">Transmembrane helix</keyword>
<reference evidence="9" key="1">
    <citation type="submission" date="2013-02" db="EMBL/GenBank/DDBJ databases">
        <title>The Genome Sequence of Plasmodium falciparum Santa Lucia.</title>
        <authorList>
            <consortium name="The Broad Institute Genome Sequencing Platform"/>
            <consortium name="The Broad Institute Genome Sequencing Center for Infectious Disease"/>
            <person name="Neafsey D."/>
            <person name="Cheeseman I."/>
            <person name="Volkman S."/>
            <person name="Adams J."/>
            <person name="Walker B."/>
            <person name="Young S.K."/>
            <person name="Zeng Q."/>
            <person name="Gargeya S."/>
            <person name="Fitzgerald M."/>
            <person name="Haas B."/>
            <person name="Abouelleil A."/>
            <person name="Alvarado L."/>
            <person name="Arachchi H.M."/>
            <person name="Berlin A.M."/>
            <person name="Chapman S.B."/>
            <person name="Dewar J."/>
            <person name="Goldberg J."/>
            <person name="Griggs A."/>
            <person name="Gujja S."/>
            <person name="Hansen M."/>
            <person name="Howarth C."/>
            <person name="Imamovic A."/>
            <person name="Larimer J."/>
            <person name="McCowan C."/>
            <person name="Murphy C."/>
            <person name="Neiman D."/>
            <person name="Pearson M."/>
            <person name="Priest M."/>
            <person name="Roberts A."/>
            <person name="Saif S."/>
            <person name="Shea T."/>
            <person name="Sisk P."/>
            <person name="Sykes S."/>
            <person name="Wortman J."/>
            <person name="Nusbaum C."/>
            <person name="Birren B."/>
        </authorList>
    </citation>
    <scope>NUCLEOTIDE SEQUENCE [LARGE SCALE GENOMIC DNA]</scope>
    <source>
        <strain evidence="9">Santa Lucia</strain>
    </source>
</reference>
<evidence type="ECO:0000259" key="7">
    <source>
        <dbReference type="Pfam" id="PF18562"/>
    </source>
</evidence>
<dbReference type="GO" id="GO:0046789">
    <property type="term" value="F:host cell surface receptor binding"/>
    <property type="evidence" value="ECO:0007669"/>
    <property type="project" value="InterPro"/>
</dbReference>
<evidence type="ECO:0000259" key="4">
    <source>
        <dbReference type="Pfam" id="PF03011"/>
    </source>
</evidence>
<feature type="compositionally biased region" description="Basic and acidic residues" evidence="2">
    <location>
        <begin position="1250"/>
        <end position="1259"/>
    </location>
</feature>
<feature type="domain" description="Duffy-antigen binding" evidence="5">
    <location>
        <begin position="1004"/>
        <end position="1257"/>
    </location>
</feature>
<feature type="compositionally biased region" description="Basic and acidic residues" evidence="2">
    <location>
        <begin position="1824"/>
        <end position="1836"/>
    </location>
</feature>
<dbReference type="InterPro" id="IPR004258">
    <property type="entry name" value="DBL"/>
</dbReference>
<dbReference type="InterPro" id="IPR029210">
    <property type="entry name" value="PfEMP1_NTS"/>
</dbReference>
<dbReference type="InterPro" id="IPR041480">
    <property type="entry name" value="CIDR1_gamma"/>
</dbReference>
<organism evidence="9">
    <name type="scientific">Plasmodium falciparum Santa Lucia</name>
    <dbReference type="NCBI Taxonomy" id="478859"/>
    <lineage>
        <taxon>Eukaryota</taxon>
        <taxon>Sar</taxon>
        <taxon>Alveolata</taxon>
        <taxon>Apicomplexa</taxon>
        <taxon>Aconoidasida</taxon>
        <taxon>Haemosporida</taxon>
        <taxon>Plasmodiidae</taxon>
        <taxon>Plasmodium</taxon>
        <taxon>Plasmodium (Laverania)</taxon>
    </lineage>
</organism>
<feature type="compositionally biased region" description="Acidic residues" evidence="2">
    <location>
        <begin position="896"/>
        <end position="910"/>
    </location>
</feature>
<evidence type="ECO:0000259" key="8">
    <source>
        <dbReference type="Pfam" id="PF22672"/>
    </source>
</evidence>
<sequence>MAAASGGGSSGEDGIDDKDAKHLLDSIGKKVYDQVKREADDKNYTSELHGDLSLASIWKESASTTDPCSSDYTKHFDANSNRYPCKKDGTGNDDLKRFSKERVDEYDNKKMKCSNGKNEGACASFRRLHLCNKNMEKMGRTSTAKHDLLAEVCMAAKYEGESLKTYREQYDEQYPSSVSTFTMCTMLARSFADIGDIVRGKDLYLGNKKKKQKGKETETERDQLESKLKEIFKEIHDEVTRGKQNVELKTRYQNDTDNYFQLREDWWTANRHTVWEAITCGTHDGDTYFRATCSDRQGEAQAKNKCRCTKSSGGKAIKEGDNVSIVPTYFDYVPQFLRWFEEWAEDFCRKKNKKIKDVKRNCRGDNGTDRYCSRNGYDCTKTKRAIGKYRMGNQCTKCLYGCNPYVEWIDNQRKQFDKQVKKYKTEISDGGGRTKRGAGKSNYDGYESKFYKIFKVHYSDVNKFLEKLSKENVCTKIITQEEGIINFEKVNTGGTAGSASVPGGGTSGASGTNDINNGTFYRSKYCQPCPHCGVKRNGSGWEEKSDSEQCKNINLYKPNKNATATPIRILKSGEGHEDIKQKIDEFCKTQNGNSGNASGAGGKNSNNQELYEDWNCYKGKDVEKVKDGKDDDDDVDPNYVENAGGLCILQKNHEGVQKQKTYNDFFNFWVAHMLKDSIHWRTKKIKGCLSNGAKIRCKNNNKCKTDCGCFEKWVDQKKEQEWTKIKEHFKTQKISTTVRIGNTVVSFLLDNDDLLKQVLDKEVLLESIKEGYGNAKELEGIKNMLKEEEDKNEEEAGAGADSKKKNTIDKLLKHEEDEANKCKKIQEECEKTQKQKESRGRSADTVPQSPPPGSATTASTDHAEVEEDLEDEEDEEEEEEEEEKEEEEKDGKGTEEPEEEEDEPPPEEDTGSSTEEGSPPEVEGKTACKIVDELFEDDKSLKEACSLKYGPGGKERYSQWKCIPSGDKTGTISEGSGVGDRGALQRNKRDTDLSVTPTSDKGSICVPPRRRKLYVGKLEQWAESKQVGNTQGGSDSSQGTTEGSKSPQAVGGQATLSAASTETPESSLLRDGLREAFVESAAVETFFLWHKYKVDKKKEEEEKEERERENGGFGHSGEDDDPKPEDELKSGTIPNDFLRLMFYTLGDYRDILFSGGITGDSSSDKDSSSSNHEKNLVVLLSENKQDMEKIQKKIDEMIKQGENKESAIGGPKSLSVTHTQPSDKLTQWWDKIAEPIWNAMVCALTYKESDEKPTDDTNKIEQNSGLKEAFFGKDNNPDNKGTYNDRYQYSSVTLKDENSGTGALPTDSSPSGVDSTLNNPKLSDFVLRPTYFRYLEEWGQNFCKKRTEMLGKIKGECKVDNADYKCSCYGEECKIEDISNIGVFADLKCPGCGRECRKYKKWIGRKKIEFEEQKSAYDGQKTKCQSKSEGGDNGFCGTVQRCSKAAEFLQKLGPCSKNDIPEYKIDFSNTDQTFAHAKYCKPCSEFKIDCTKAKCTGAGTNDMCKGKNITITADNFQEKMAQSTQKLDMLVSDNSKSGNGFKDVLNECENANIFKGIRKEQWECGNFCGLDVCGLKRDNGKNYDQIILIRAFIERWLEYFLEDYNKIKHKISHRMNNGEQSPCIKGCKDKCSCVEKWVEQKKEEWKKIKEHYQKQYGGNDSGESYPVKTILEKFEHRPEFNKAIKPCPNLNKFESFCGLNGAEKSKTKDDKDNDLLLCMLKKLEKKATSCPGKHSGSEQCTTPPSNLEDDEEPYEDLLLDETEENTEEAKKKMMSKICDGVIKPEEETDDNCGKLDEEEKEEEKDKGDEEEEAPRDSAGSSTDQESKKPPEEKSQESVKPAPASPPAPPSPLPPSDESILQTTIPFGVALALGSIAFLFLK</sequence>
<dbReference type="EMBL" id="KI928808">
    <property type="protein sequence ID" value="EUT76023.1"/>
    <property type="molecule type" value="Genomic_DNA"/>
</dbReference>
<feature type="domain" description="Duffy-binding-like" evidence="4">
    <location>
        <begin position="1592"/>
        <end position="1737"/>
    </location>
</feature>
<feature type="compositionally biased region" description="Basic and acidic residues" evidence="2">
    <location>
        <begin position="832"/>
        <end position="842"/>
    </location>
</feature>
<feature type="transmembrane region" description="Helical" evidence="3">
    <location>
        <begin position="1859"/>
        <end position="1880"/>
    </location>
</feature>
<feature type="domain" description="Duffy-antigen binding" evidence="5">
    <location>
        <begin position="120"/>
        <end position="338"/>
    </location>
</feature>
<feature type="compositionally biased region" description="Polar residues" evidence="2">
    <location>
        <begin position="1306"/>
        <end position="1316"/>
    </location>
</feature>
<dbReference type="FunFam" id="1.20.1310.20:FF:000001">
    <property type="entry name" value="Erythrocyte membrane protein 1, PfEMP1"/>
    <property type="match status" value="1"/>
</dbReference>
<evidence type="ECO:0000259" key="5">
    <source>
        <dbReference type="Pfam" id="PF05424"/>
    </source>
</evidence>
<dbReference type="InterPro" id="IPR054595">
    <property type="entry name" value="DBL_C"/>
</dbReference>
<evidence type="ECO:0000259" key="6">
    <source>
        <dbReference type="Pfam" id="PF15447"/>
    </source>
</evidence>
<dbReference type="FunFam" id="1.20.58.830:FF:000004">
    <property type="entry name" value="Erythrocyte membrane protein 1, PfEMP1"/>
    <property type="match status" value="1"/>
</dbReference>
<proteinExistence type="predicted"/>
<feature type="coiled-coil region" evidence="1">
    <location>
        <begin position="1180"/>
        <end position="1207"/>
    </location>
</feature>
<feature type="compositionally biased region" description="Acidic residues" evidence="2">
    <location>
        <begin position="864"/>
        <end position="888"/>
    </location>
</feature>
<protein>
    <recommendedName>
        <fullName evidence="10">Duffy-binding-like domain-containing protein</fullName>
    </recommendedName>
</protein>
<evidence type="ECO:0000256" key="3">
    <source>
        <dbReference type="SAM" id="Phobius"/>
    </source>
</evidence>
<feature type="domain" description="Duffy-binding-like" evidence="8">
    <location>
        <begin position="342"/>
        <end position="491"/>
    </location>
</feature>
<feature type="compositionally biased region" description="Polar residues" evidence="2">
    <location>
        <begin position="1026"/>
        <end position="1047"/>
    </location>
</feature>
<feature type="region of interest" description="Disordered" evidence="2">
    <location>
        <begin position="948"/>
        <end position="1006"/>
    </location>
</feature>
<feature type="region of interest" description="Disordered" evidence="2">
    <location>
        <begin position="832"/>
        <end position="928"/>
    </location>
</feature>
<evidence type="ECO:0000256" key="1">
    <source>
        <dbReference type="SAM" id="Coils"/>
    </source>
</evidence>
<dbReference type="Pfam" id="PF03011">
    <property type="entry name" value="PFEMP"/>
    <property type="match status" value="2"/>
</dbReference>
<dbReference type="InterPro" id="IPR042202">
    <property type="entry name" value="Duffy-ag-bd_sf"/>
</dbReference>
<feature type="domain" description="Cysteine-rich interdomain region 1 gamma" evidence="7">
    <location>
        <begin position="1524"/>
        <end position="1576"/>
    </location>
</feature>
<feature type="region of interest" description="Disordered" evidence="2">
    <location>
        <begin position="1097"/>
        <end position="1131"/>
    </location>
</feature>
<feature type="region of interest" description="Disordered" evidence="2">
    <location>
        <begin position="1781"/>
        <end position="1859"/>
    </location>
</feature>
<evidence type="ECO:0000256" key="2">
    <source>
        <dbReference type="SAM" id="MobiDB-lite"/>
    </source>
</evidence>
<feature type="region of interest" description="Disordered" evidence="2">
    <location>
        <begin position="1728"/>
        <end position="1752"/>
    </location>
</feature>
<feature type="region of interest" description="Disordered" evidence="2">
    <location>
        <begin position="1250"/>
        <end position="1316"/>
    </location>
</feature>
<dbReference type="GO" id="GO:0016020">
    <property type="term" value="C:membrane"/>
    <property type="evidence" value="ECO:0007669"/>
    <property type="project" value="InterPro"/>
</dbReference>
<name>W7F9D8_PLAFA</name>
<dbReference type="Pfam" id="PF05424">
    <property type="entry name" value="Duffy_binding"/>
    <property type="match status" value="2"/>
</dbReference>
<evidence type="ECO:0008006" key="10">
    <source>
        <dbReference type="Google" id="ProtNLM"/>
    </source>
</evidence>
<dbReference type="Pfam" id="PF18562">
    <property type="entry name" value="CIDR1_gamma"/>
    <property type="match status" value="1"/>
</dbReference>
<keyword evidence="3" id="KW-0812">Transmembrane</keyword>
<dbReference type="FunFam" id="1.20.58.830:FF:000001">
    <property type="entry name" value="Erythrocyte membrane protein 1, PfEMP1"/>
    <property type="match status" value="1"/>
</dbReference>
<dbReference type="Proteomes" id="UP000030666">
    <property type="component" value="Unassembled WGS sequence"/>
</dbReference>
<feature type="compositionally biased region" description="Basic and acidic residues" evidence="2">
    <location>
        <begin position="1097"/>
        <end position="1110"/>
    </location>
</feature>
<feature type="domain" description="Duffy-binding-like" evidence="8">
    <location>
        <begin position="1337"/>
        <end position="1478"/>
    </location>
</feature>
<feature type="domain" description="Duffy-binding-like" evidence="4">
    <location>
        <begin position="665"/>
        <end position="827"/>
    </location>
</feature>
<evidence type="ECO:0000313" key="9">
    <source>
        <dbReference type="EMBL" id="EUT76023.1"/>
    </source>
</evidence>
<feature type="domain" description="Plasmodium falciparum erythrocyte membrane protein-1 N-terminal segment" evidence="6">
    <location>
        <begin position="19"/>
        <end position="56"/>
    </location>
</feature>
<gene>
    <name evidence="9" type="ORF">PFAG_05985</name>
</gene>
<feature type="compositionally biased region" description="Pro residues" evidence="2">
    <location>
        <begin position="1842"/>
        <end position="1854"/>
    </location>
</feature>
<dbReference type="FunFam" id="1.20.58.830:FF:000003">
    <property type="entry name" value="Erythrocyte membrane protein 1, PfEMP1"/>
    <property type="match status" value="1"/>
</dbReference>
<dbReference type="Gene3D" id="1.20.58.830">
    <property type="match status" value="3"/>
</dbReference>